<gene>
    <name evidence="1" type="ORF">FBF83_01710</name>
</gene>
<dbReference type="RefSeq" id="WP_136945419.1">
    <property type="nucleotide sequence ID" value="NZ_SWFM01000001.1"/>
</dbReference>
<evidence type="ECO:0000313" key="2">
    <source>
        <dbReference type="Proteomes" id="UP000310541"/>
    </source>
</evidence>
<keyword evidence="1" id="KW-0863">Zinc-finger</keyword>
<sequence>MKKKDVMMEVGLILDTYCQDCLLKRVNQHDYGKCHAQRFCITECSVGDELKQLGKHLT</sequence>
<reference evidence="1 2" key="1">
    <citation type="submission" date="2019-04" db="EMBL/GenBank/DDBJ databases">
        <title>Genome sequence of Bacillus hwajinpoensis strain Y2.</title>
        <authorList>
            <person name="Fair J.L."/>
            <person name="Maclea K.S."/>
        </authorList>
    </citation>
    <scope>NUCLEOTIDE SEQUENCE [LARGE SCALE GENOMIC DNA]</scope>
    <source>
        <strain evidence="1 2">Y2</strain>
    </source>
</reference>
<dbReference type="EMBL" id="SWFM01000001">
    <property type="protein sequence ID" value="TKD71545.1"/>
    <property type="molecule type" value="Genomic_DNA"/>
</dbReference>
<proteinExistence type="predicted"/>
<comment type="caution">
    <text evidence="1">The sequence shown here is derived from an EMBL/GenBank/DDBJ whole genome shotgun (WGS) entry which is preliminary data.</text>
</comment>
<accession>A0A4U1MLN4</accession>
<dbReference type="Proteomes" id="UP000310541">
    <property type="component" value="Unassembled WGS sequence"/>
</dbReference>
<organism evidence="1 2">
    <name type="scientific">Guptibacillus hwajinpoensis</name>
    <dbReference type="NCBI Taxonomy" id="208199"/>
    <lineage>
        <taxon>Bacteria</taxon>
        <taxon>Bacillati</taxon>
        <taxon>Bacillota</taxon>
        <taxon>Bacilli</taxon>
        <taxon>Bacillales</taxon>
        <taxon>Guptibacillaceae</taxon>
        <taxon>Guptibacillus</taxon>
    </lineage>
</organism>
<keyword evidence="1" id="KW-0862">Zinc</keyword>
<dbReference type="OrthoDB" id="2454446at2"/>
<dbReference type="GO" id="GO:0008270">
    <property type="term" value="F:zinc ion binding"/>
    <property type="evidence" value="ECO:0007669"/>
    <property type="project" value="UniProtKB-KW"/>
</dbReference>
<keyword evidence="1" id="KW-0479">Metal-binding</keyword>
<dbReference type="InterPro" id="IPR019718">
    <property type="entry name" value="DUF2602"/>
</dbReference>
<name>A0A4U1MLN4_9BACL</name>
<evidence type="ECO:0000313" key="1">
    <source>
        <dbReference type="EMBL" id="TKD71545.1"/>
    </source>
</evidence>
<dbReference type="Pfam" id="PF10782">
    <property type="entry name" value="zf-C2HCIx2C"/>
    <property type="match status" value="1"/>
</dbReference>
<protein>
    <submittedName>
        <fullName evidence="1">Zinc-finger domain-containing protein</fullName>
    </submittedName>
</protein>
<dbReference type="AlphaFoldDB" id="A0A4U1MLN4"/>